<feature type="domain" description="Tyr recombinase" evidence="2">
    <location>
        <begin position="1"/>
        <end position="79"/>
    </location>
</feature>
<dbReference type="Gene3D" id="1.10.443.10">
    <property type="entry name" value="Intergrase catalytic core"/>
    <property type="match status" value="1"/>
</dbReference>
<dbReference type="GO" id="GO:0003677">
    <property type="term" value="F:DNA binding"/>
    <property type="evidence" value="ECO:0007669"/>
    <property type="project" value="InterPro"/>
</dbReference>
<dbReference type="Pfam" id="PF00589">
    <property type="entry name" value="Phage_integrase"/>
    <property type="match status" value="1"/>
</dbReference>
<dbReference type="InterPro" id="IPR013762">
    <property type="entry name" value="Integrase-like_cat_sf"/>
</dbReference>
<organism evidence="3">
    <name type="scientific">marine sediment metagenome</name>
    <dbReference type="NCBI Taxonomy" id="412755"/>
    <lineage>
        <taxon>unclassified sequences</taxon>
        <taxon>metagenomes</taxon>
        <taxon>ecological metagenomes</taxon>
    </lineage>
</organism>
<dbReference type="EMBL" id="LAZR01029019">
    <property type="protein sequence ID" value="KKL60830.1"/>
    <property type="molecule type" value="Genomic_DNA"/>
</dbReference>
<sequence length="228" mass="24844">LFQRGVFARLQKNLGLTGDDGKAKYRFDDLRHAAAGLLIEQGWPARKLRDHLGEASIATTARRYGDSFTRAGDDRAALALIAERLLGEALAIVREENPFPGTCGRVPLRAVRSVKPGRSVEGFNTGLLMDTIPNVSQNWPLMFATGRMELRLPRASTGPSRRSPFSRKARAASTNVLNVSAEIRSGSPGETFFMSSPLLIFRSVRPAPILGSAPVARSTHSRRHLGSL</sequence>
<gene>
    <name evidence="3" type="ORF">LCGC14_2201370</name>
</gene>
<feature type="non-terminal residue" evidence="3">
    <location>
        <position position="1"/>
    </location>
</feature>
<dbReference type="AlphaFoldDB" id="A0A0F9FU05"/>
<evidence type="ECO:0000313" key="3">
    <source>
        <dbReference type="EMBL" id="KKL60830.1"/>
    </source>
</evidence>
<dbReference type="InterPro" id="IPR011010">
    <property type="entry name" value="DNA_brk_join_enz"/>
</dbReference>
<dbReference type="PROSITE" id="PS51898">
    <property type="entry name" value="TYR_RECOMBINASE"/>
    <property type="match status" value="1"/>
</dbReference>
<protein>
    <recommendedName>
        <fullName evidence="2">Tyr recombinase domain-containing protein</fullName>
    </recommendedName>
</protein>
<comment type="caution">
    <text evidence="3">The sequence shown here is derived from an EMBL/GenBank/DDBJ whole genome shotgun (WGS) entry which is preliminary data.</text>
</comment>
<evidence type="ECO:0000256" key="1">
    <source>
        <dbReference type="ARBA" id="ARBA00023172"/>
    </source>
</evidence>
<reference evidence="3" key="1">
    <citation type="journal article" date="2015" name="Nature">
        <title>Complex archaea that bridge the gap between prokaryotes and eukaryotes.</title>
        <authorList>
            <person name="Spang A."/>
            <person name="Saw J.H."/>
            <person name="Jorgensen S.L."/>
            <person name="Zaremba-Niedzwiedzka K."/>
            <person name="Martijn J."/>
            <person name="Lind A.E."/>
            <person name="van Eijk R."/>
            <person name="Schleper C."/>
            <person name="Guy L."/>
            <person name="Ettema T.J."/>
        </authorList>
    </citation>
    <scope>NUCLEOTIDE SEQUENCE</scope>
</reference>
<dbReference type="SUPFAM" id="SSF56349">
    <property type="entry name" value="DNA breaking-rejoining enzymes"/>
    <property type="match status" value="1"/>
</dbReference>
<dbReference type="InterPro" id="IPR002104">
    <property type="entry name" value="Integrase_catalytic"/>
</dbReference>
<dbReference type="GO" id="GO:0006310">
    <property type="term" value="P:DNA recombination"/>
    <property type="evidence" value="ECO:0007669"/>
    <property type="project" value="UniProtKB-KW"/>
</dbReference>
<name>A0A0F9FU05_9ZZZZ</name>
<accession>A0A0F9FU05</accession>
<evidence type="ECO:0000259" key="2">
    <source>
        <dbReference type="PROSITE" id="PS51898"/>
    </source>
</evidence>
<dbReference type="GO" id="GO:0015074">
    <property type="term" value="P:DNA integration"/>
    <property type="evidence" value="ECO:0007669"/>
    <property type="project" value="InterPro"/>
</dbReference>
<keyword evidence="1" id="KW-0233">DNA recombination</keyword>
<proteinExistence type="predicted"/>